<evidence type="ECO:0000313" key="10">
    <source>
        <dbReference type="EMBL" id="OQS38090.1"/>
    </source>
</evidence>
<keyword evidence="8 9" id="KW-0472">Membrane</keyword>
<dbReference type="EMBL" id="MUKV01000017">
    <property type="protein sequence ID" value="OQS38090.1"/>
    <property type="molecule type" value="Genomic_DNA"/>
</dbReference>
<evidence type="ECO:0000256" key="4">
    <source>
        <dbReference type="ARBA" id="ARBA00022597"/>
    </source>
</evidence>
<evidence type="ECO:0000256" key="2">
    <source>
        <dbReference type="ARBA" id="ARBA00022448"/>
    </source>
</evidence>
<keyword evidence="5" id="KW-0598">Phosphotransferase system</keyword>
<dbReference type="PROSITE" id="PS51106">
    <property type="entry name" value="PTS_EIIC_TYPE_4"/>
    <property type="match status" value="1"/>
</dbReference>
<evidence type="ECO:0000256" key="1">
    <source>
        <dbReference type="ARBA" id="ARBA00004651"/>
    </source>
</evidence>
<comment type="subcellular location">
    <subcellularLocation>
        <location evidence="1">Cell membrane</location>
        <topology evidence="1">Multi-pass membrane protein</topology>
    </subcellularLocation>
</comment>
<protein>
    <submittedName>
        <fullName evidence="10">PTS N-acetylgalactosamine transporter subunit IIC</fullName>
    </submittedName>
</protein>
<evidence type="ECO:0000313" key="11">
    <source>
        <dbReference type="Proteomes" id="UP000192721"/>
    </source>
</evidence>
<proteinExistence type="predicted"/>
<gene>
    <name evidence="10" type="ORF">B0T45_13755</name>
</gene>
<comment type="caution">
    <text evidence="10">The sequence shown here is derived from an EMBL/GenBank/DDBJ whole genome shotgun (WGS) entry which is preliminary data.</text>
</comment>
<evidence type="ECO:0000256" key="6">
    <source>
        <dbReference type="ARBA" id="ARBA00022692"/>
    </source>
</evidence>
<feature type="transmembrane region" description="Helical" evidence="9">
    <location>
        <begin position="96"/>
        <end position="120"/>
    </location>
</feature>
<feature type="transmembrane region" description="Helical" evidence="9">
    <location>
        <begin position="181"/>
        <end position="201"/>
    </location>
</feature>
<keyword evidence="4" id="KW-0762">Sugar transport</keyword>
<feature type="transmembrane region" description="Helical" evidence="9">
    <location>
        <begin position="208"/>
        <end position="236"/>
    </location>
</feature>
<dbReference type="GO" id="GO:0009401">
    <property type="term" value="P:phosphoenolpyruvate-dependent sugar phosphotransferase system"/>
    <property type="evidence" value="ECO:0007669"/>
    <property type="project" value="UniProtKB-KW"/>
</dbReference>
<dbReference type="PANTHER" id="PTHR32502">
    <property type="entry name" value="N-ACETYLGALACTOSAMINE PERMEASE II COMPONENT-RELATED"/>
    <property type="match status" value="1"/>
</dbReference>
<feature type="transmembrane region" description="Helical" evidence="9">
    <location>
        <begin position="141"/>
        <end position="161"/>
    </location>
</feature>
<keyword evidence="2" id="KW-0813">Transport</keyword>
<dbReference type="GO" id="GO:0005886">
    <property type="term" value="C:plasma membrane"/>
    <property type="evidence" value="ECO:0007669"/>
    <property type="project" value="UniProtKB-SubCell"/>
</dbReference>
<evidence type="ECO:0000256" key="3">
    <source>
        <dbReference type="ARBA" id="ARBA00022475"/>
    </source>
</evidence>
<organism evidence="10 11">
    <name type="scientific">Chromobacterium haemolyticum</name>
    <dbReference type="NCBI Taxonomy" id="394935"/>
    <lineage>
        <taxon>Bacteria</taxon>
        <taxon>Pseudomonadati</taxon>
        <taxon>Pseudomonadota</taxon>
        <taxon>Betaproteobacteria</taxon>
        <taxon>Neisseriales</taxon>
        <taxon>Chromobacteriaceae</taxon>
        <taxon>Chromobacterium</taxon>
    </lineage>
</organism>
<keyword evidence="3" id="KW-1003">Cell membrane</keyword>
<dbReference type="Pfam" id="PF03609">
    <property type="entry name" value="EII-Sor"/>
    <property type="match status" value="1"/>
</dbReference>
<evidence type="ECO:0000256" key="5">
    <source>
        <dbReference type="ARBA" id="ARBA00022683"/>
    </source>
</evidence>
<keyword evidence="7 9" id="KW-1133">Transmembrane helix</keyword>
<evidence type="ECO:0000256" key="9">
    <source>
        <dbReference type="SAM" id="Phobius"/>
    </source>
</evidence>
<dbReference type="InterPro" id="IPR004700">
    <property type="entry name" value="PTS_IIC_man"/>
</dbReference>
<evidence type="ECO:0000256" key="7">
    <source>
        <dbReference type="ARBA" id="ARBA00022989"/>
    </source>
</evidence>
<accession>A0A1W0CTJ8</accession>
<keyword evidence="6 9" id="KW-0812">Transmembrane</keyword>
<dbReference type="AlphaFoldDB" id="A0A1W0CTJ8"/>
<dbReference type="InterPro" id="IPR047835">
    <property type="entry name" value="PTS_IIC_GalNAc_AgaW-like"/>
</dbReference>
<sequence>MEISLLQGLALGLLAFAAGLDLFNGLTHFHRPVVLGPLVGLILGDAHTGILVGGTLELVWMGLAPLAGAQPPNVIIGTIVGATFAITTGVKPEVAVGVAVPFAVAVQMGITFLFSVMSGVMSRCDSMAAAGDYKGIERVNYLALLALGSFYFLCAFLPIYFGAEHSKTMIDMLPKRLIDGLGVAGGIMPAIGFAVLLKIMMKNVYIPYFILGFVAAAWLKMPVLAIATAALAMAMIDIMRKGGGQTPPRAPQEAAEDGI</sequence>
<feature type="transmembrane region" description="Helical" evidence="9">
    <location>
        <begin position="33"/>
        <end position="60"/>
    </location>
</feature>
<dbReference type="Proteomes" id="UP000192721">
    <property type="component" value="Unassembled WGS sequence"/>
</dbReference>
<name>A0A1W0CTJ8_9NEIS</name>
<dbReference type="InterPro" id="IPR050303">
    <property type="entry name" value="GatZ_KbaZ_carbometab"/>
</dbReference>
<reference evidence="10 11" key="1">
    <citation type="submission" date="2017-02" db="EMBL/GenBank/DDBJ databases">
        <title>Chromobacterium haemolyticum H5244.</title>
        <authorList>
            <person name="Gulvik C.A."/>
        </authorList>
    </citation>
    <scope>NUCLEOTIDE SEQUENCE [LARGE SCALE GENOMIC DNA]</scope>
    <source>
        <strain evidence="10 11">H5244</strain>
    </source>
</reference>
<dbReference type="PANTHER" id="PTHR32502:SF8">
    <property type="entry name" value="N-ACETYLGALACTOSAMINE PERMEASE IIC COMPONENT 1"/>
    <property type="match status" value="1"/>
</dbReference>
<dbReference type="NCBIfam" id="NF040757">
    <property type="entry name" value="AgaW"/>
    <property type="match status" value="1"/>
</dbReference>
<evidence type="ECO:0000256" key="8">
    <source>
        <dbReference type="ARBA" id="ARBA00023136"/>
    </source>
</evidence>